<keyword evidence="7" id="KW-1185">Reference proteome</keyword>
<organism evidence="6 7">
    <name type="scientific">Isobaculum melis</name>
    <dbReference type="NCBI Taxonomy" id="142588"/>
    <lineage>
        <taxon>Bacteria</taxon>
        <taxon>Bacillati</taxon>
        <taxon>Bacillota</taxon>
        <taxon>Bacilli</taxon>
        <taxon>Lactobacillales</taxon>
        <taxon>Carnobacteriaceae</taxon>
        <taxon>Isobaculum</taxon>
    </lineage>
</organism>
<evidence type="ECO:0000256" key="2">
    <source>
        <dbReference type="ARBA" id="ARBA00023015"/>
    </source>
</evidence>
<evidence type="ECO:0000313" key="6">
    <source>
        <dbReference type="EMBL" id="SER51288.1"/>
    </source>
</evidence>
<dbReference type="SUPFAM" id="SSF46785">
    <property type="entry name" value="Winged helix' DNA-binding domain"/>
    <property type="match status" value="1"/>
</dbReference>
<dbReference type="Proteomes" id="UP000198948">
    <property type="component" value="Unassembled WGS sequence"/>
</dbReference>
<dbReference type="Gene3D" id="1.10.10.10">
    <property type="entry name" value="Winged helix-like DNA-binding domain superfamily/Winged helix DNA-binding domain"/>
    <property type="match status" value="1"/>
</dbReference>
<evidence type="ECO:0000313" key="7">
    <source>
        <dbReference type="Proteomes" id="UP000198948"/>
    </source>
</evidence>
<dbReference type="OrthoDB" id="9803735at2"/>
<evidence type="ECO:0000259" key="5">
    <source>
        <dbReference type="PROSITE" id="PS50931"/>
    </source>
</evidence>
<dbReference type="GO" id="GO:0003700">
    <property type="term" value="F:DNA-binding transcription factor activity"/>
    <property type="evidence" value="ECO:0007669"/>
    <property type="project" value="InterPro"/>
</dbReference>
<gene>
    <name evidence="6" type="ORF">SAMN04488559_101116</name>
</gene>
<dbReference type="InterPro" id="IPR000847">
    <property type="entry name" value="LysR_HTH_N"/>
</dbReference>
<protein>
    <submittedName>
        <fullName evidence="6">DNA-binding transcriptional regulator, LysR family</fullName>
    </submittedName>
</protein>
<accession>A0A1H9PT25</accession>
<comment type="similarity">
    <text evidence="1">Belongs to the LysR transcriptional regulatory family.</text>
</comment>
<evidence type="ECO:0000256" key="4">
    <source>
        <dbReference type="ARBA" id="ARBA00023163"/>
    </source>
</evidence>
<keyword evidence="2" id="KW-0805">Transcription regulation</keyword>
<name>A0A1H9PT25_9LACT</name>
<dbReference type="GO" id="GO:0000976">
    <property type="term" value="F:transcription cis-regulatory region binding"/>
    <property type="evidence" value="ECO:0007669"/>
    <property type="project" value="TreeGrafter"/>
</dbReference>
<keyword evidence="4" id="KW-0804">Transcription</keyword>
<proteinExistence type="inferred from homology"/>
<sequence length="267" mass="30912">MNFNDIHIFIEIANCGSVSKAAEKMNYVQSHLSKRLEKIEAELGSKLFIRTNRGMDLLPAGRLFLKHCHKIMQVMAEIETDFQKTVKTLQIGATQSITKNYLYDFYAYSNDAIFTRPIPELLLLFKQKQLDMLLLNRKIADSDCECEILFWEKISWMASNKNTDALFDRPIVVSRDPQCPYRKISLEYIEKHHDIRLIEVDPLDAVISLVEQDIAHAILPVKMIESGLAIAKLKSSDLPKVPIYQYMRREDIQKLSAFNRLFLSEIV</sequence>
<feature type="domain" description="HTH lysR-type" evidence="5">
    <location>
        <begin position="1"/>
        <end position="58"/>
    </location>
</feature>
<dbReference type="Gene3D" id="3.40.190.10">
    <property type="entry name" value="Periplasmic binding protein-like II"/>
    <property type="match status" value="2"/>
</dbReference>
<dbReference type="PROSITE" id="PS50931">
    <property type="entry name" value="HTH_LYSR"/>
    <property type="match status" value="1"/>
</dbReference>
<keyword evidence="3 6" id="KW-0238">DNA-binding</keyword>
<dbReference type="AlphaFoldDB" id="A0A1H9PT25"/>
<dbReference type="InterPro" id="IPR036390">
    <property type="entry name" value="WH_DNA-bd_sf"/>
</dbReference>
<dbReference type="InterPro" id="IPR036388">
    <property type="entry name" value="WH-like_DNA-bd_sf"/>
</dbReference>
<dbReference type="Pfam" id="PF00126">
    <property type="entry name" value="HTH_1"/>
    <property type="match status" value="1"/>
</dbReference>
<evidence type="ECO:0000256" key="1">
    <source>
        <dbReference type="ARBA" id="ARBA00009437"/>
    </source>
</evidence>
<dbReference type="RefSeq" id="WP_092649272.1">
    <property type="nucleotide sequence ID" value="NZ_FOHA01000001.1"/>
</dbReference>
<reference evidence="6 7" key="1">
    <citation type="submission" date="2016-10" db="EMBL/GenBank/DDBJ databases">
        <authorList>
            <person name="de Groot N.N."/>
        </authorList>
    </citation>
    <scope>NUCLEOTIDE SEQUENCE [LARGE SCALE GENOMIC DNA]</scope>
    <source>
        <strain evidence="6 7">DSM 13760</strain>
    </source>
</reference>
<evidence type="ECO:0000256" key="3">
    <source>
        <dbReference type="ARBA" id="ARBA00023125"/>
    </source>
</evidence>
<dbReference type="PANTHER" id="PTHR30126:SF93">
    <property type="entry name" value="HTH LYSR-TYPE DOMAIN-CONTAINING PROTEIN"/>
    <property type="match status" value="1"/>
</dbReference>
<dbReference type="STRING" id="142588.SAMN04488559_101116"/>
<dbReference type="SUPFAM" id="SSF53850">
    <property type="entry name" value="Periplasmic binding protein-like II"/>
    <property type="match status" value="1"/>
</dbReference>
<dbReference type="PANTHER" id="PTHR30126">
    <property type="entry name" value="HTH-TYPE TRANSCRIPTIONAL REGULATOR"/>
    <property type="match status" value="1"/>
</dbReference>
<dbReference type="EMBL" id="FOHA01000001">
    <property type="protein sequence ID" value="SER51288.1"/>
    <property type="molecule type" value="Genomic_DNA"/>
</dbReference>
<dbReference type="FunFam" id="1.10.10.10:FF:000001">
    <property type="entry name" value="LysR family transcriptional regulator"/>
    <property type="match status" value="1"/>
</dbReference>